<dbReference type="RefSeq" id="WP_072708647.1">
    <property type="nucleotide sequence ID" value="NZ_FMJB01000064.1"/>
</dbReference>
<accession>A0A1M4N7W1</accession>
<feature type="transmembrane region" description="Helical" evidence="6">
    <location>
        <begin position="156"/>
        <end position="177"/>
    </location>
</feature>
<keyword evidence="5 6" id="KW-0472">Membrane</keyword>
<dbReference type="AlphaFoldDB" id="A0A1M4N7W1"/>
<dbReference type="InterPro" id="IPR000620">
    <property type="entry name" value="EamA_dom"/>
</dbReference>
<protein>
    <submittedName>
        <fullName evidence="8">Putative secreted protein</fullName>
    </submittedName>
</protein>
<gene>
    <name evidence="8" type="ORF">KARMA_3493</name>
</gene>
<dbReference type="PANTHER" id="PTHR22911:SF6">
    <property type="entry name" value="SOLUTE CARRIER FAMILY 35 MEMBER G1"/>
    <property type="match status" value="1"/>
</dbReference>
<name>A0A1M4N7W1_9RHOB</name>
<feature type="transmembrane region" description="Helical" evidence="6">
    <location>
        <begin position="101"/>
        <end position="120"/>
    </location>
</feature>
<keyword evidence="4 6" id="KW-1133">Transmembrane helix</keyword>
<feature type="transmembrane region" description="Helical" evidence="6">
    <location>
        <begin position="12"/>
        <end position="31"/>
    </location>
</feature>
<evidence type="ECO:0000256" key="4">
    <source>
        <dbReference type="ARBA" id="ARBA00022989"/>
    </source>
</evidence>
<feature type="transmembrane region" description="Helical" evidence="6">
    <location>
        <begin position="75"/>
        <end position="95"/>
    </location>
</feature>
<reference evidence="9" key="1">
    <citation type="submission" date="2016-09" db="EMBL/GenBank/DDBJ databases">
        <authorList>
            <person name="Wibberg D."/>
        </authorList>
    </citation>
    <scope>NUCLEOTIDE SEQUENCE [LARGE SCALE GENOMIC DNA]</scope>
</reference>
<feature type="transmembrane region" description="Helical" evidence="6">
    <location>
        <begin position="189"/>
        <end position="209"/>
    </location>
</feature>
<dbReference type="EMBL" id="FMJB01000064">
    <property type="protein sequence ID" value="SCM69256.1"/>
    <property type="molecule type" value="Genomic_DNA"/>
</dbReference>
<comment type="similarity">
    <text evidence="2">Belongs to the drug/metabolite transporter (DMT) superfamily. 10 TMS drug/metabolite exporter (DME) (TC 2.A.7.3) family.</text>
</comment>
<feature type="transmembrane region" description="Helical" evidence="6">
    <location>
        <begin position="127"/>
        <end position="144"/>
    </location>
</feature>
<dbReference type="Pfam" id="PF00892">
    <property type="entry name" value="EamA"/>
    <property type="match status" value="2"/>
</dbReference>
<feature type="transmembrane region" description="Helical" evidence="6">
    <location>
        <begin position="43"/>
        <end position="63"/>
    </location>
</feature>
<evidence type="ECO:0000313" key="9">
    <source>
        <dbReference type="Proteomes" id="UP000184085"/>
    </source>
</evidence>
<dbReference type="InterPro" id="IPR037185">
    <property type="entry name" value="EmrE-like"/>
</dbReference>
<dbReference type="SUPFAM" id="SSF103481">
    <property type="entry name" value="Multidrug resistance efflux transporter EmrE"/>
    <property type="match status" value="2"/>
</dbReference>
<feature type="transmembrane region" description="Helical" evidence="6">
    <location>
        <begin position="240"/>
        <end position="265"/>
    </location>
</feature>
<feature type="transmembrane region" description="Helical" evidence="6">
    <location>
        <begin position="215"/>
        <end position="233"/>
    </location>
</feature>
<organism evidence="8 9">
    <name type="scientific">Donghicola eburneus</name>
    <dbReference type="NCBI Taxonomy" id="393278"/>
    <lineage>
        <taxon>Bacteria</taxon>
        <taxon>Pseudomonadati</taxon>
        <taxon>Pseudomonadota</taxon>
        <taxon>Alphaproteobacteria</taxon>
        <taxon>Rhodobacterales</taxon>
        <taxon>Roseobacteraceae</taxon>
        <taxon>Donghicola</taxon>
    </lineage>
</organism>
<comment type="subcellular location">
    <subcellularLocation>
        <location evidence="1">Membrane</location>
        <topology evidence="1">Multi-pass membrane protein</topology>
    </subcellularLocation>
</comment>
<evidence type="ECO:0000256" key="3">
    <source>
        <dbReference type="ARBA" id="ARBA00022692"/>
    </source>
</evidence>
<feature type="transmembrane region" description="Helical" evidence="6">
    <location>
        <begin position="271"/>
        <end position="289"/>
    </location>
</feature>
<feature type="domain" description="EamA" evidence="7">
    <location>
        <begin position="11"/>
        <end position="143"/>
    </location>
</feature>
<evidence type="ECO:0000256" key="5">
    <source>
        <dbReference type="ARBA" id="ARBA00023136"/>
    </source>
</evidence>
<feature type="domain" description="EamA" evidence="7">
    <location>
        <begin position="158"/>
        <end position="287"/>
    </location>
</feature>
<dbReference type="GO" id="GO:0016020">
    <property type="term" value="C:membrane"/>
    <property type="evidence" value="ECO:0007669"/>
    <property type="project" value="UniProtKB-SubCell"/>
</dbReference>
<dbReference type="PANTHER" id="PTHR22911">
    <property type="entry name" value="ACYL-MALONYL CONDENSING ENZYME-RELATED"/>
    <property type="match status" value="1"/>
</dbReference>
<sequence>MPYETYQPFKAITLKLVSVVAFTSMAAMVKATADVVPTGEAVFFRSAFAMPVLFTWLWISGSLRSGIKVKSPVGHVLRGLIGSSAMGMNFLALGLLPLPEVTAIGFAAPLLTVVFAALLLKERVGPFRLSMVLLGLVGVMIVLSPRMTLDTAADGAALGAVLVLCSAVARALAQIQIRRLVEIDNTTAIVFWFTVTTTGLSLLTAPFGWVMPDPISLGLLIGAGLLGGLGQILMTSAYRFAGAALVAPFDYSAIIMALGMGYFLFDEIPTVQMLIGSCVVIAAGGLIIWREHRLGLRRGKARSGMTPQG</sequence>
<dbReference type="Proteomes" id="UP000184085">
    <property type="component" value="Unassembled WGS sequence"/>
</dbReference>
<evidence type="ECO:0000313" key="8">
    <source>
        <dbReference type="EMBL" id="SCM69256.1"/>
    </source>
</evidence>
<keyword evidence="9" id="KW-1185">Reference proteome</keyword>
<evidence type="ECO:0000256" key="6">
    <source>
        <dbReference type="SAM" id="Phobius"/>
    </source>
</evidence>
<evidence type="ECO:0000256" key="1">
    <source>
        <dbReference type="ARBA" id="ARBA00004141"/>
    </source>
</evidence>
<proteinExistence type="inferred from homology"/>
<keyword evidence="3 6" id="KW-0812">Transmembrane</keyword>
<evidence type="ECO:0000259" key="7">
    <source>
        <dbReference type="Pfam" id="PF00892"/>
    </source>
</evidence>
<evidence type="ECO:0000256" key="2">
    <source>
        <dbReference type="ARBA" id="ARBA00009853"/>
    </source>
</evidence>